<keyword evidence="4" id="KW-0723">Serine/threonine-protein kinase</keyword>
<feature type="region of interest" description="Disordered" evidence="15">
    <location>
        <begin position="432"/>
        <end position="510"/>
    </location>
</feature>
<dbReference type="FunFam" id="2.40.30.10:FF:000046">
    <property type="entry name" value="Elongation factor Tu"/>
    <property type="match status" value="1"/>
</dbReference>
<protein>
    <recommendedName>
        <fullName evidence="14">Elongation factor Tu</fullName>
    </recommendedName>
</protein>
<evidence type="ECO:0000256" key="2">
    <source>
        <dbReference type="ARBA" id="ARBA00004474"/>
    </source>
</evidence>
<dbReference type="EMBL" id="BDDD01000388">
    <property type="protein sequence ID" value="GAV65139.1"/>
    <property type="molecule type" value="Genomic_DNA"/>
</dbReference>
<evidence type="ECO:0000256" key="3">
    <source>
        <dbReference type="ARBA" id="ARBA00007249"/>
    </source>
</evidence>
<dbReference type="NCBIfam" id="TIGR00485">
    <property type="entry name" value="EF-Tu"/>
    <property type="match status" value="1"/>
</dbReference>
<evidence type="ECO:0000256" key="13">
    <source>
        <dbReference type="ARBA" id="ARBA00048679"/>
    </source>
</evidence>
<dbReference type="NCBIfam" id="NF000766">
    <property type="entry name" value="PRK00049.1"/>
    <property type="match status" value="1"/>
</dbReference>
<keyword evidence="19" id="KW-1185">Reference proteome</keyword>
<dbReference type="Gene3D" id="1.10.510.10">
    <property type="entry name" value="Transferase(Phosphotransferase) domain 1"/>
    <property type="match status" value="1"/>
</dbReference>
<proteinExistence type="inferred from homology"/>
<dbReference type="HAMAP" id="MF_00118_B">
    <property type="entry name" value="EF_Tu_B"/>
    <property type="match status" value="1"/>
</dbReference>
<evidence type="ECO:0000256" key="7">
    <source>
        <dbReference type="ARBA" id="ARBA00022768"/>
    </source>
</evidence>
<dbReference type="InterPro" id="IPR024678">
    <property type="entry name" value="Kinase_OSR1/WNK_CCT"/>
</dbReference>
<dbReference type="GO" id="GO:0005524">
    <property type="term" value="F:ATP binding"/>
    <property type="evidence" value="ECO:0007669"/>
    <property type="project" value="UniProtKB-KW"/>
</dbReference>
<dbReference type="Proteomes" id="UP000187406">
    <property type="component" value="Unassembled WGS sequence"/>
</dbReference>
<feature type="non-terminal residue" evidence="18">
    <location>
        <position position="1020"/>
    </location>
</feature>
<dbReference type="Gene3D" id="3.30.200.20">
    <property type="entry name" value="Phosphorylase Kinase, domain 1"/>
    <property type="match status" value="1"/>
</dbReference>
<keyword evidence="6" id="KW-0547">Nucleotide-binding</keyword>
<dbReference type="InterPro" id="IPR000795">
    <property type="entry name" value="T_Tr_GTP-bd_dom"/>
</dbReference>
<dbReference type="PROSITE" id="PS00108">
    <property type="entry name" value="PROTEIN_KINASE_ST"/>
    <property type="match status" value="1"/>
</dbReference>
<dbReference type="InterPro" id="IPR031157">
    <property type="entry name" value="G_TR_CS"/>
</dbReference>
<dbReference type="Gene3D" id="3.40.50.300">
    <property type="entry name" value="P-loop containing nucleotide triphosphate hydrolases"/>
    <property type="match status" value="1"/>
</dbReference>
<evidence type="ECO:0000259" key="16">
    <source>
        <dbReference type="PROSITE" id="PS50011"/>
    </source>
</evidence>
<evidence type="ECO:0000313" key="18">
    <source>
        <dbReference type="EMBL" id="GAV65139.1"/>
    </source>
</evidence>
<dbReference type="InParanoid" id="A0A1Q3BB56"/>
<dbReference type="SUPFAM" id="SSF50447">
    <property type="entry name" value="Translation proteins"/>
    <property type="match status" value="1"/>
</dbReference>
<dbReference type="Pfam" id="PF03143">
    <property type="entry name" value="GTP_EFTU_D3"/>
    <property type="match status" value="1"/>
</dbReference>
<dbReference type="PROSITE" id="PS50011">
    <property type="entry name" value="PROTEIN_KINASE_DOM"/>
    <property type="match status" value="1"/>
</dbReference>
<dbReference type="CDD" id="cd13983">
    <property type="entry name" value="STKc_WNK"/>
    <property type="match status" value="1"/>
</dbReference>
<dbReference type="FunFam" id="3.40.50.300:FF:000003">
    <property type="entry name" value="Elongation factor Tu"/>
    <property type="match status" value="1"/>
</dbReference>
<dbReference type="NCBIfam" id="NF009373">
    <property type="entry name" value="PRK12736.1"/>
    <property type="match status" value="1"/>
</dbReference>
<comment type="catalytic activity">
    <reaction evidence="12">
        <text>L-threonyl-[protein] + ATP = O-phospho-L-threonyl-[protein] + ADP + H(+)</text>
        <dbReference type="Rhea" id="RHEA:46608"/>
        <dbReference type="Rhea" id="RHEA-COMP:11060"/>
        <dbReference type="Rhea" id="RHEA-COMP:11605"/>
        <dbReference type="ChEBI" id="CHEBI:15378"/>
        <dbReference type="ChEBI" id="CHEBI:30013"/>
        <dbReference type="ChEBI" id="CHEBI:30616"/>
        <dbReference type="ChEBI" id="CHEBI:61977"/>
        <dbReference type="ChEBI" id="CHEBI:456216"/>
        <dbReference type="EC" id="2.7.11.1"/>
    </reaction>
</comment>
<feature type="compositionally biased region" description="Polar residues" evidence="15">
    <location>
        <begin position="477"/>
        <end position="494"/>
    </location>
</feature>
<dbReference type="NCBIfam" id="TIGR00231">
    <property type="entry name" value="small_GTP"/>
    <property type="match status" value="1"/>
</dbReference>
<dbReference type="InterPro" id="IPR011009">
    <property type="entry name" value="Kinase-like_dom_sf"/>
</dbReference>
<dbReference type="GO" id="GO:0005525">
    <property type="term" value="F:GTP binding"/>
    <property type="evidence" value="ECO:0007669"/>
    <property type="project" value="UniProtKB-KW"/>
</dbReference>
<dbReference type="InterPro" id="IPR004541">
    <property type="entry name" value="Transl_elong_EFTu/EF1A_bac/org"/>
</dbReference>
<feature type="domain" description="Tr-type G" evidence="17">
    <location>
        <begin position="621"/>
        <end position="825"/>
    </location>
</feature>
<dbReference type="SMART" id="SM00220">
    <property type="entry name" value="S_TKc"/>
    <property type="match status" value="1"/>
</dbReference>
<dbReference type="SUPFAM" id="SSF52540">
    <property type="entry name" value="P-loop containing nucleoside triphosphate hydrolases"/>
    <property type="match status" value="1"/>
</dbReference>
<comment type="caution">
    <text evidence="18">The sequence shown here is derived from an EMBL/GenBank/DDBJ whole genome shotgun (WGS) entry which is preliminary data.</text>
</comment>
<evidence type="ECO:0000256" key="6">
    <source>
        <dbReference type="ARBA" id="ARBA00022741"/>
    </source>
</evidence>
<dbReference type="NCBIfam" id="NF009372">
    <property type="entry name" value="PRK12735.1"/>
    <property type="match status" value="1"/>
</dbReference>
<dbReference type="CDD" id="cd01884">
    <property type="entry name" value="EF_Tu"/>
    <property type="match status" value="1"/>
</dbReference>
<name>A0A1Q3BB56_CEPFO</name>
<dbReference type="GO" id="GO:0009507">
    <property type="term" value="C:chloroplast"/>
    <property type="evidence" value="ECO:0007669"/>
    <property type="project" value="UniProtKB-ARBA"/>
</dbReference>
<keyword evidence="5" id="KW-0808">Transferase</keyword>
<organism evidence="18 19">
    <name type="scientific">Cephalotus follicularis</name>
    <name type="common">Albany pitcher plant</name>
    <dbReference type="NCBI Taxonomy" id="3775"/>
    <lineage>
        <taxon>Eukaryota</taxon>
        <taxon>Viridiplantae</taxon>
        <taxon>Streptophyta</taxon>
        <taxon>Embryophyta</taxon>
        <taxon>Tracheophyta</taxon>
        <taxon>Spermatophyta</taxon>
        <taxon>Magnoliopsida</taxon>
        <taxon>eudicotyledons</taxon>
        <taxon>Gunneridae</taxon>
        <taxon>Pentapetalae</taxon>
        <taxon>rosids</taxon>
        <taxon>fabids</taxon>
        <taxon>Oxalidales</taxon>
        <taxon>Cephalotaceae</taxon>
        <taxon>Cephalotus</taxon>
    </lineage>
</organism>
<evidence type="ECO:0000256" key="10">
    <source>
        <dbReference type="ARBA" id="ARBA00022917"/>
    </source>
</evidence>
<keyword evidence="8 18" id="KW-0418">Kinase</keyword>
<dbReference type="CDD" id="cd03697">
    <property type="entry name" value="EFTU_II"/>
    <property type="match status" value="1"/>
</dbReference>
<feature type="compositionally biased region" description="Polar residues" evidence="15">
    <location>
        <begin position="432"/>
        <end position="445"/>
    </location>
</feature>
<dbReference type="InterPro" id="IPR041709">
    <property type="entry name" value="EF-Tu_GTP-bd"/>
</dbReference>
<accession>A0A1Q3BB56</accession>
<dbReference type="PANTHER" id="PTHR13902">
    <property type="entry name" value="SERINE/THREONINE-PROTEIN KINASE WNK WITH NO LYSINE -RELATED"/>
    <property type="match status" value="1"/>
</dbReference>
<dbReference type="GO" id="GO:0004674">
    <property type="term" value="F:protein serine/threonine kinase activity"/>
    <property type="evidence" value="ECO:0007669"/>
    <property type="project" value="UniProtKB-KW"/>
</dbReference>
<dbReference type="Pfam" id="PF12202">
    <property type="entry name" value="OSR1_C"/>
    <property type="match status" value="1"/>
</dbReference>
<dbReference type="InterPro" id="IPR004160">
    <property type="entry name" value="Transl_elong_EFTu/EF1A_C"/>
</dbReference>
<dbReference type="Pfam" id="PF03144">
    <property type="entry name" value="GTP_EFTU_D2"/>
    <property type="match status" value="1"/>
</dbReference>
<dbReference type="FunFam" id="1.10.510.10:FF:000046">
    <property type="entry name" value="probable serine/threonine-protein kinase WNK9"/>
    <property type="match status" value="1"/>
</dbReference>
<dbReference type="SUPFAM" id="SSF56112">
    <property type="entry name" value="Protein kinase-like (PK-like)"/>
    <property type="match status" value="1"/>
</dbReference>
<evidence type="ECO:0000256" key="5">
    <source>
        <dbReference type="ARBA" id="ARBA00022679"/>
    </source>
</evidence>
<dbReference type="PROSITE" id="PS51722">
    <property type="entry name" value="G_TR_2"/>
    <property type="match status" value="1"/>
</dbReference>
<dbReference type="FunFam" id="2.40.30.10:FF:000001">
    <property type="entry name" value="Elongation factor Tu"/>
    <property type="match status" value="1"/>
</dbReference>
<dbReference type="FunFam" id="3.30.200.20:FF:000075">
    <property type="entry name" value="Probable serine/threonine-protein kinase WNK1"/>
    <property type="match status" value="1"/>
</dbReference>
<dbReference type="GO" id="GO:0003746">
    <property type="term" value="F:translation elongation factor activity"/>
    <property type="evidence" value="ECO:0007669"/>
    <property type="project" value="UniProtKB-KW"/>
</dbReference>
<evidence type="ECO:0000256" key="4">
    <source>
        <dbReference type="ARBA" id="ARBA00022527"/>
    </source>
</evidence>
<reference evidence="19" key="1">
    <citation type="submission" date="2016-04" db="EMBL/GenBank/DDBJ databases">
        <title>Cephalotus genome sequencing.</title>
        <authorList>
            <person name="Fukushima K."/>
            <person name="Hasebe M."/>
            <person name="Fang X."/>
        </authorList>
    </citation>
    <scope>NUCLEOTIDE SEQUENCE [LARGE SCALE GENOMIC DNA]</scope>
    <source>
        <strain evidence="19">cv. St1</strain>
    </source>
</reference>
<evidence type="ECO:0000313" key="19">
    <source>
        <dbReference type="Proteomes" id="UP000187406"/>
    </source>
</evidence>
<feature type="compositionally biased region" description="Basic and acidic residues" evidence="15">
    <location>
        <begin position="495"/>
        <end position="507"/>
    </location>
</feature>
<gene>
    <name evidence="18" type="ORF">CFOL_v3_08654</name>
</gene>
<comment type="catalytic activity">
    <reaction evidence="13">
        <text>L-seryl-[protein] + ATP = O-phospho-L-seryl-[protein] + ADP + H(+)</text>
        <dbReference type="Rhea" id="RHEA:17989"/>
        <dbReference type="Rhea" id="RHEA-COMP:9863"/>
        <dbReference type="Rhea" id="RHEA-COMP:11604"/>
        <dbReference type="ChEBI" id="CHEBI:15378"/>
        <dbReference type="ChEBI" id="CHEBI:29999"/>
        <dbReference type="ChEBI" id="CHEBI:30616"/>
        <dbReference type="ChEBI" id="CHEBI:83421"/>
        <dbReference type="ChEBI" id="CHEBI:456216"/>
        <dbReference type="EC" id="2.7.11.1"/>
    </reaction>
</comment>
<dbReference type="Gene3D" id="2.40.30.10">
    <property type="entry name" value="Translation factors"/>
    <property type="match status" value="2"/>
</dbReference>
<dbReference type="PROSITE" id="PS00301">
    <property type="entry name" value="G_TR_1"/>
    <property type="match status" value="1"/>
</dbReference>
<dbReference type="GO" id="GO:0003924">
    <property type="term" value="F:GTPase activity"/>
    <property type="evidence" value="ECO:0007669"/>
    <property type="project" value="InterPro"/>
</dbReference>
<evidence type="ECO:0000259" key="17">
    <source>
        <dbReference type="PROSITE" id="PS51722"/>
    </source>
</evidence>
<dbReference type="Pfam" id="PF00069">
    <property type="entry name" value="Pkinase"/>
    <property type="match status" value="1"/>
</dbReference>
<evidence type="ECO:0000256" key="15">
    <source>
        <dbReference type="SAM" id="MobiDB-lite"/>
    </source>
</evidence>
<evidence type="ECO:0000256" key="12">
    <source>
        <dbReference type="ARBA" id="ARBA00047899"/>
    </source>
</evidence>
<feature type="domain" description="Protein kinase" evidence="16">
    <location>
        <begin position="29"/>
        <end position="287"/>
    </location>
</feature>
<comment type="similarity">
    <text evidence="3">Belongs to the TRAFAC class translation factor GTPase superfamily. Classic translation factor GTPase family. EF-Tu/EF-1A subfamily.</text>
</comment>
<dbReference type="STRING" id="3775.A0A1Q3BB56"/>
<evidence type="ECO:0000256" key="1">
    <source>
        <dbReference type="ARBA" id="ARBA00003982"/>
    </source>
</evidence>
<dbReference type="OrthoDB" id="2067at2759"/>
<dbReference type="Pfam" id="PF00009">
    <property type="entry name" value="GTP_EFTU"/>
    <property type="match status" value="1"/>
</dbReference>
<dbReference type="InterPro" id="IPR009001">
    <property type="entry name" value="Transl_elong_EF1A/Init_IF2_C"/>
</dbReference>
<dbReference type="InterPro" id="IPR033720">
    <property type="entry name" value="EFTU_2"/>
</dbReference>
<dbReference type="InterPro" id="IPR005225">
    <property type="entry name" value="Small_GTP-bd"/>
</dbReference>
<keyword evidence="9" id="KW-0067">ATP-binding</keyword>
<evidence type="ECO:0000256" key="11">
    <source>
        <dbReference type="ARBA" id="ARBA00023134"/>
    </source>
</evidence>
<keyword evidence="7" id="KW-0251">Elongation factor</keyword>
<keyword evidence="10" id="KW-0648">Protein biosynthesis</keyword>
<keyword evidence="11" id="KW-0342">GTP-binding</keyword>
<dbReference type="Gene3D" id="3.10.20.90">
    <property type="entry name" value="Phosphatidylinositol 3-kinase Catalytic Subunit, Chain A, domain 1"/>
    <property type="match status" value="1"/>
</dbReference>
<comment type="function">
    <text evidence="1">This protein promotes the GTP-dependent binding of aminoacyl-tRNA to the A-site of ribosomes during protein biosynthesis.</text>
</comment>
<dbReference type="CDD" id="cd03707">
    <property type="entry name" value="EFTU_III"/>
    <property type="match status" value="1"/>
</dbReference>
<dbReference type="InterPro" id="IPR050588">
    <property type="entry name" value="WNK_Ser-Thr_kinase"/>
</dbReference>
<dbReference type="InterPro" id="IPR000719">
    <property type="entry name" value="Prot_kinase_dom"/>
</dbReference>
<dbReference type="AlphaFoldDB" id="A0A1Q3BB56"/>
<sequence>MPKDSSSSEQDPDDADAEFVEIDPSGRYGRYKEVLGRGAFKKVYKAFDEWEGIEVAWNQVKVSDLLRNSEELERLYSEVHLLKTLKHKNIIKFYNSWVDTKNENINFITEIFTSGTLRQYRKKHKHVDLRALKKWSRQILEGLLYLHSHDPPVIHRDLKCDNIFVNGNQGEIKIGDLGLAAILCQARSAHSVIGTPEFMAPELYEEEYNELVDIYAFGMCLLELVTFEYPYVECANAAQIFKKVTSGIKPAALAKVTDPGVREFIEKCISKVSARLPAKELLKDPFLRAEGENESVGCSLPSKSQILADCCDQATIDQHAKGSLPETSRGFTVHGQRKDVNTIFLKLRIEDSTGHFRNIHFPFDIEEDTAIAVASEMVQELDLTDQDVPTIAGMIDSEIRSHIPDWEPTGFSLDSLGDVGISDSCAHETKDLLSSTRNESPTTSGGPALERLPSGRRYWSHSPKGAGENSPGKPGPSNLSFQVDSVATGDSLTEQIERSRDSCRRGDSQNGSASLELLLKQQKNITKSSFQSLSLMATISASKLTYPYASPTPSPTPNPNTTKISTFPAKSTKATPTTHLTSSFITPFSTTSTATAAFTTTSHRRGILTVRAARGKFERKKPHVNIGTIGHVDHGKTTLTAALTMALASMGNSAPKKYDEIDAAPEERARGITINTATVEYETENRHYAHVDCPGHADYVKNMITGAAQMDGAILVVSGADGPMPQTKEHILLAKQVGVPNMVVFLNKQDQVDDDELLQLVELEVRELLSSYEFPGDDVPIVSGSALLALEALMANPKIKRGDDKWVDKIYELMDSVDDYIPIPQRQVDLPFLLAIEDVFSITGRGTVATGRVERGTIKVGDTVDIVGLKDTRSTTVTGVEMFQKILDDAMAGDNVGLLLRGIQKIDIQRGMVLAKPGTITPHTKFEAIVYVLKKEEGGRHSPFFAGYRPQFYMRTTDVTGKVTQIMNDKDEESKMVMPGDRVKMVVELIMPVACEQGMRFAIREGGKTVGAGVIQSIIE</sequence>
<dbReference type="InterPro" id="IPR027417">
    <property type="entry name" value="P-loop_NTPase"/>
</dbReference>
<dbReference type="InterPro" id="IPR009000">
    <property type="entry name" value="Transl_B-barrel_sf"/>
</dbReference>
<dbReference type="PRINTS" id="PR00315">
    <property type="entry name" value="ELONGATNFCT"/>
</dbReference>
<evidence type="ECO:0000256" key="14">
    <source>
        <dbReference type="RuleBase" id="RU004061"/>
    </source>
</evidence>
<dbReference type="InterPro" id="IPR004161">
    <property type="entry name" value="EFTu-like_2"/>
</dbReference>
<comment type="subcellular location">
    <subcellularLocation>
        <location evidence="2">Plastid</location>
    </subcellularLocation>
</comment>
<evidence type="ECO:0000256" key="8">
    <source>
        <dbReference type="ARBA" id="ARBA00022777"/>
    </source>
</evidence>
<dbReference type="SUPFAM" id="SSF50465">
    <property type="entry name" value="EF-Tu/eEF-1alpha/eIF2-gamma C-terminal domain"/>
    <property type="match status" value="1"/>
</dbReference>
<evidence type="ECO:0000256" key="9">
    <source>
        <dbReference type="ARBA" id="ARBA00022840"/>
    </source>
</evidence>
<dbReference type="InterPro" id="IPR008271">
    <property type="entry name" value="Ser/Thr_kinase_AS"/>
</dbReference>